<name>A0AA40JPH9_STAAU</name>
<sequence length="146" mass="15867">AALAQRRAHRGEDLARAARLGKIMAGTDFEPQDPVLLLAKGAQEDDLRPIGARDAAAGGKPVLARHHDVQDHKIDRGAREDLVHVARAGRGLDLVAPRTEAVRQQHADVAVVVDDEQGRRIVLGSRGSKHNFSFYDKMRLGCCANL</sequence>
<organism evidence="1 2">
    <name type="scientific">Staphylococcus aureus</name>
    <dbReference type="NCBI Taxonomy" id="1280"/>
    <lineage>
        <taxon>Bacteria</taxon>
        <taxon>Bacillati</taxon>
        <taxon>Bacillota</taxon>
        <taxon>Bacilli</taxon>
        <taxon>Bacillales</taxon>
        <taxon>Staphylococcaceae</taxon>
        <taxon>Staphylococcus</taxon>
    </lineage>
</organism>
<gene>
    <name evidence="1" type="ORF">QU38_02635</name>
</gene>
<reference evidence="1 2" key="1">
    <citation type="submission" date="2015-01" db="EMBL/GenBank/DDBJ databases">
        <title>Characterization of Swiss Staphylococcus aureus strains involved in food poisoning.</title>
        <authorList>
            <person name="Crovadore J."/>
            <person name="Chablais R."/>
            <person name="Tonacini J."/>
            <person name="Schnyder B."/>
            <person name="Lefort F."/>
        </authorList>
    </citation>
    <scope>NUCLEOTIDE SEQUENCE [LARGE SCALE GENOMIC DNA]</scope>
    <source>
        <strain evidence="1 2">SA-120</strain>
    </source>
</reference>
<feature type="non-terminal residue" evidence="1">
    <location>
        <position position="1"/>
    </location>
</feature>
<evidence type="ECO:0000313" key="2">
    <source>
        <dbReference type="Proteomes" id="UP000032274"/>
    </source>
</evidence>
<evidence type="ECO:0000313" key="1">
    <source>
        <dbReference type="EMBL" id="KIU01102.1"/>
    </source>
</evidence>
<dbReference type="Proteomes" id="UP000032274">
    <property type="component" value="Unassembled WGS sequence"/>
</dbReference>
<protein>
    <submittedName>
        <fullName evidence="1">Uncharacterized protein</fullName>
    </submittedName>
</protein>
<dbReference type="AlphaFoldDB" id="A0AA40JPH9"/>
<accession>A0AA40JPH9</accession>
<comment type="caution">
    <text evidence="1">The sequence shown here is derived from an EMBL/GenBank/DDBJ whole genome shotgun (WGS) entry which is preliminary data.</text>
</comment>
<dbReference type="EMBL" id="JXIG01000554">
    <property type="protein sequence ID" value="KIU01102.1"/>
    <property type="molecule type" value="Genomic_DNA"/>
</dbReference>
<proteinExistence type="predicted"/>